<dbReference type="SUPFAM" id="SSF54648">
    <property type="entry name" value="DLC"/>
    <property type="match status" value="1"/>
</dbReference>
<feature type="non-terminal residue" evidence="1">
    <location>
        <position position="1"/>
    </location>
</feature>
<dbReference type="EMBL" id="NIVC01002998">
    <property type="protein sequence ID" value="PAA53934.1"/>
    <property type="molecule type" value="Genomic_DNA"/>
</dbReference>
<evidence type="ECO:0000313" key="1">
    <source>
        <dbReference type="EMBL" id="PAA53934.1"/>
    </source>
</evidence>
<dbReference type="Gene3D" id="3.30.740.10">
    <property type="entry name" value="Protein Inhibitor Of Neuronal Nitric Oxide Synthase"/>
    <property type="match status" value="1"/>
</dbReference>
<gene>
    <name evidence="1" type="ORF">BOX15_Mlig017955g1</name>
</gene>
<dbReference type="OrthoDB" id="6222374at2759"/>
<dbReference type="SMART" id="SM01375">
    <property type="entry name" value="Dynein_light"/>
    <property type="match status" value="1"/>
</dbReference>
<dbReference type="Proteomes" id="UP000215902">
    <property type="component" value="Unassembled WGS sequence"/>
</dbReference>
<comment type="caution">
    <text evidence="1">The sequence shown here is derived from an EMBL/GenBank/DDBJ whole genome shotgun (WGS) entry which is preliminary data.</text>
</comment>
<dbReference type="Pfam" id="PF01221">
    <property type="entry name" value="Dynein_light"/>
    <property type="match status" value="1"/>
</dbReference>
<name>A0A267DZ62_9PLAT</name>
<dbReference type="InterPro" id="IPR037177">
    <property type="entry name" value="DLC_sf"/>
</dbReference>
<keyword evidence="2" id="KW-1185">Reference proteome</keyword>
<proteinExistence type="predicted"/>
<protein>
    <recommendedName>
        <fullName evidence="3">Dynein light chain</fullName>
    </recommendedName>
</protein>
<reference evidence="1 2" key="1">
    <citation type="submission" date="2017-06" db="EMBL/GenBank/DDBJ databases">
        <title>A platform for efficient transgenesis in Macrostomum lignano, a flatworm model organism for stem cell research.</title>
        <authorList>
            <person name="Berezikov E."/>
        </authorList>
    </citation>
    <scope>NUCLEOTIDE SEQUENCE [LARGE SCALE GENOMIC DNA]</scope>
    <source>
        <strain evidence="1">DV1</strain>
        <tissue evidence="1">Whole organism</tissue>
    </source>
</reference>
<evidence type="ECO:0008006" key="3">
    <source>
        <dbReference type="Google" id="ProtNLM"/>
    </source>
</evidence>
<dbReference type="AlphaFoldDB" id="A0A267DZ62"/>
<sequence length="153" mass="17882">QCFTSLSTKASGQLLQNLLVCYNAARCRSGFIMQLHLPPMPSNYFDKQFLPTQGYHLGDDVKLISCDMKPDMVEQVVGSAREILSRRIVNEQILPRELKEELDEKFGHNWQVVVTSGQFWAWFTHLAGYCVVFKLQRYCFLVWRTKTCYYRKS</sequence>
<accession>A0A267DZ62</accession>
<evidence type="ECO:0000313" key="2">
    <source>
        <dbReference type="Proteomes" id="UP000215902"/>
    </source>
</evidence>
<dbReference type="InterPro" id="IPR001372">
    <property type="entry name" value="Dynein_light_chain_typ-1/2"/>
</dbReference>
<dbReference type="GO" id="GO:0030286">
    <property type="term" value="C:dynein complex"/>
    <property type="evidence" value="ECO:0007669"/>
    <property type="project" value="InterPro"/>
</dbReference>
<organism evidence="1 2">
    <name type="scientific">Macrostomum lignano</name>
    <dbReference type="NCBI Taxonomy" id="282301"/>
    <lineage>
        <taxon>Eukaryota</taxon>
        <taxon>Metazoa</taxon>
        <taxon>Spiralia</taxon>
        <taxon>Lophotrochozoa</taxon>
        <taxon>Platyhelminthes</taxon>
        <taxon>Rhabditophora</taxon>
        <taxon>Macrostomorpha</taxon>
        <taxon>Macrostomida</taxon>
        <taxon>Macrostomidae</taxon>
        <taxon>Macrostomum</taxon>
    </lineage>
</organism>
<dbReference type="CDD" id="cd21454">
    <property type="entry name" value="DLC-like_TAL"/>
    <property type="match status" value="1"/>
</dbReference>
<dbReference type="GO" id="GO:0007017">
    <property type="term" value="P:microtubule-based process"/>
    <property type="evidence" value="ECO:0007669"/>
    <property type="project" value="InterPro"/>
</dbReference>